<dbReference type="OrthoDB" id="49104at2"/>
<dbReference type="Gene3D" id="3.10.580.10">
    <property type="entry name" value="CBS-domain"/>
    <property type="match status" value="1"/>
</dbReference>
<dbReference type="SUPFAM" id="SSF54631">
    <property type="entry name" value="CBS-domain pair"/>
    <property type="match status" value="1"/>
</dbReference>
<protein>
    <submittedName>
        <fullName evidence="3">CBS domain-containing protein</fullName>
    </submittedName>
</protein>
<dbReference type="PROSITE" id="PS51371">
    <property type="entry name" value="CBS"/>
    <property type="match status" value="2"/>
</dbReference>
<dbReference type="EMBL" id="FOQE01000063">
    <property type="protein sequence ID" value="SFH92714.1"/>
    <property type="molecule type" value="Genomic_DNA"/>
</dbReference>
<dbReference type="InterPro" id="IPR046342">
    <property type="entry name" value="CBS_dom_sf"/>
</dbReference>
<feature type="domain" description="CBS" evidence="2">
    <location>
        <begin position="176"/>
        <end position="226"/>
    </location>
</feature>
<organism evidence="3 4">
    <name type="scientific">Pisciglobus halotolerans</name>
    <dbReference type="NCBI Taxonomy" id="745365"/>
    <lineage>
        <taxon>Bacteria</taxon>
        <taxon>Bacillati</taxon>
        <taxon>Bacillota</taxon>
        <taxon>Bacilli</taxon>
        <taxon>Lactobacillales</taxon>
        <taxon>Carnobacteriaceae</taxon>
    </lineage>
</organism>
<evidence type="ECO:0000313" key="4">
    <source>
        <dbReference type="Proteomes" id="UP000198668"/>
    </source>
</evidence>
<keyword evidence="1" id="KW-0129">CBS domain</keyword>
<name>A0A1I3E144_9LACT</name>
<feature type="domain" description="CBS" evidence="2">
    <location>
        <begin position="102"/>
        <end position="157"/>
    </location>
</feature>
<accession>A0A1I3E144</accession>
<dbReference type="Pfam" id="PF00571">
    <property type="entry name" value="CBS"/>
    <property type="match status" value="2"/>
</dbReference>
<dbReference type="RefSeq" id="WP_092093807.1">
    <property type="nucleotide sequence ID" value="NZ_FOQE01000063.1"/>
</dbReference>
<sequence>MGQNAEKFIASFNRIQSYLSFLSHEEENKKPFYRLLDENEYRNSGVKQYKSELQAFADLRNVMVHKKVFPGQYIADPTDTVVEEIEKIEREIKNPNKVFPIFKREVVCFQTTDYFSKLLKIIQTHKFTHFPIYENSQLVGVLTENGIASWLANYADEGQVQFDQIKVGEILKEDEKSSNYLVIRKEMSVDVAAELLRNNQEVKALLITEEGKKEETLLGIVTPSDL</sequence>
<reference evidence="3 4" key="1">
    <citation type="submission" date="2016-10" db="EMBL/GenBank/DDBJ databases">
        <authorList>
            <person name="de Groot N.N."/>
        </authorList>
    </citation>
    <scope>NUCLEOTIDE SEQUENCE [LARGE SCALE GENOMIC DNA]</scope>
    <source>
        <strain evidence="3 4">DSM 27630</strain>
    </source>
</reference>
<gene>
    <name evidence="3" type="ORF">SAMN04489868_1636</name>
</gene>
<dbReference type="Proteomes" id="UP000198668">
    <property type="component" value="Unassembled WGS sequence"/>
</dbReference>
<evidence type="ECO:0000313" key="3">
    <source>
        <dbReference type="EMBL" id="SFH92714.1"/>
    </source>
</evidence>
<proteinExistence type="predicted"/>
<keyword evidence="4" id="KW-1185">Reference proteome</keyword>
<dbReference type="InterPro" id="IPR000644">
    <property type="entry name" value="CBS_dom"/>
</dbReference>
<evidence type="ECO:0000256" key="1">
    <source>
        <dbReference type="PROSITE-ProRule" id="PRU00703"/>
    </source>
</evidence>
<dbReference type="AlphaFoldDB" id="A0A1I3E144"/>
<evidence type="ECO:0000259" key="2">
    <source>
        <dbReference type="PROSITE" id="PS51371"/>
    </source>
</evidence>